<reference evidence="2 3" key="1">
    <citation type="journal article" date="2016" name="Sci. Rep.">
        <title>Insights into Adaptations to a Near-Obligate Nematode Endoparasitic Lifestyle from the Finished Genome of Drechmeria coniospora.</title>
        <authorList>
            <person name="Zhang L."/>
            <person name="Zhou Z."/>
            <person name="Guo Q."/>
            <person name="Fokkens L."/>
            <person name="Miskei M."/>
            <person name="Pocsi I."/>
            <person name="Zhang W."/>
            <person name="Chen M."/>
            <person name="Wang L."/>
            <person name="Sun Y."/>
            <person name="Donzelli B.G."/>
            <person name="Gibson D.M."/>
            <person name="Nelson D.R."/>
            <person name="Luo J.G."/>
            <person name="Rep M."/>
            <person name="Liu H."/>
            <person name="Yang S."/>
            <person name="Wang J."/>
            <person name="Krasnoff S.B."/>
            <person name="Xu Y."/>
            <person name="Molnar I."/>
            <person name="Lin M."/>
        </authorList>
    </citation>
    <scope>NUCLEOTIDE SEQUENCE [LARGE SCALE GENOMIC DNA]</scope>
    <source>
        <strain evidence="2 3">ARSEF 6962</strain>
    </source>
</reference>
<dbReference type="EMBL" id="LAYC01000003">
    <property type="protein sequence ID" value="KYK55009.1"/>
    <property type="molecule type" value="Genomic_DNA"/>
</dbReference>
<evidence type="ECO:0000256" key="1">
    <source>
        <dbReference type="SAM" id="MobiDB-lite"/>
    </source>
</evidence>
<dbReference type="GeneID" id="63719613"/>
<dbReference type="InParanoid" id="A0A151GD28"/>
<accession>A0A151GD28</accession>
<protein>
    <submittedName>
        <fullName evidence="2">Uncharacterized protein</fullName>
    </submittedName>
</protein>
<feature type="region of interest" description="Disordered" evidence="1">
    <location>
        <begin position="40"/>
        <end position="67"/>
    </location>
</feature>
<gene>
    <name evidence="2" type="ORF">DCS_06970</name>
</gene>
<proteinExistence type="predicted"/>
<name>A0A151GD28_DRECN</name>
<dbReference type="AlphaFoldDB" id="A0A151GD28"/>
<dbReference type="Proteomes" id="UP000076580">
    <property type="component" value="Chromosome 03"/>
</dbReference>
<comment type="caution">
    <text evidence="2">The sequence shown here is derived from an EMBL/GenBank/DDBJ whole genome shotgun (WGS) entry which is preliminary data.</text>
</comment>
<evidence type="ECO:0000313" key="3">
    <source>
        <dbReference type="Proteomes" id="UP000076580"/>
    </source>
</evidence>
<organism evidence="2 3">
    <name type="scientific">Drechmeria coniospora</name>
    <name type="common">Nematophagous fungus</name>
    <name type="synonym">Meria coniospora</name>
    <dbReference type="NCBI Taxonomy" id="98403"/>
    <lineage>
        <taxon>Eukaryota</taxon>
        <taxon>Fungi</taxon>
        <taxon>Dikarya</taxon>
        <taxon>Ascomycota</taxon>
        <taxon>Pezizomycotina</taxon>
        <taxon>Sordariomycetes</taxon>
        <taxon>Hypocreomycetidae</taxon>
        <taxon>Hypocreales</taxon>
        <taxon>Ophiocordycipitaceae</taxon>
        <taxon>Drechmeria</taxon>
    </lineage>
</organism>
<dbReference type="RefSeq" id="XP_040654361.1">
    <property type="nucleotide sequence ID" value="XM_040804257.1"/>
</dbReference>
<evidence type="ECO:0000313" key="2">
    <source>
        <dbReference type="EMBL" id="KYK55009.1"/>
    </source>
</evidence>
<sequence length="78" mass="7961">MAGNPADHCRAVPRHVRPCPGSLVVVHPLCVSDNVRLEAPKARPGAPAADHESSGLDLASSPKDGPLPGAHALVWCAG</sequence>
<keyword evidence="3" id="KW-1185">Reference proteome</keyword>